<organism evidence="2 3">
    <name type="scientific">Rhizophagus irregularis</name>
    <dbReference type="NCBI Taxonomy" id="588596"/>
    <lineage>
        <taxon>Eukaryota</taxon>
        <taxon>Fungi</taxon>
        <taxon>Fungi incertae sedis</taxon>
        <taxon>Mucoromycota</taxon>
        <taxon>Glomeromycotina</taxon>
        <taxon>Glomeromycetes</taxon>
        <taxon>Glomerales</taxon>
        <taxon>Glomeraceae</taxon>
        <taxon>Rhizophagus</taxon>
    </lineage>
</organism>
<evidence type="ECO:0000256" key="1">
    <source>
        <dbReference type="SAM" id="MobiDB-lite"/>
    </source>
</evidence>
<evidence type="ECO:0008006" key="4">
    <source>
        <dbReference type="Google" id="ProtNLM"/>
    </source>
</evidence>
<dbReference type="EMBL" id="LLXI01002507">
    <property type="protein sequence ID" value="PKY57314.1"/>
    <property type="molecule type" value="Genomic_DNA"/>
</dbReference>
<feature type="region of interest" description="Disordered" evidence="1">
    <location>
        <begin position="90"/>
        <end position="113"/>
    </location>
</feature>
<dbReference type="VEuPathDB" id="FungiDB:RhiirA1_528704"/>
<reference evidence="2 3" key="1">
    <citation type="submission" date="2015-10" db="EMBL/GenBank/DDBJ databases">
        <title>Genome analyses suggest a sexual origin of heterokaryosis in a supposedly ancient asexual fungus.</title>
        <authorList>
            <person name="Ropars J."/>
            <person name="Sedzielewska K."/>
            <person name="Noel J."/>
            <person name="Charron P."/>
            <person name="Farinelli L."/>
            <person name="Marton T."/>
            <person name="Kruger M."/>
            <person name="Pelin A."/>
            <person name="Brachmann A."/>
            <person name="Corradi N."/>
        </authorList>
    </citation>
    <scope>NUCLEOTIDE SEQUENCE [LARGE SCALE GENOMIC DNA]</scope>
    <source>
        <strain evidence="2 3">A4</strain>
    </source>
</reference>
<feature type="compositionally biased region" description="Polar residues" evidence="1">
    <location>
        <begin position="292"/>
        <end position="307"/>
    </location>
</feature>
<feature type="compositionally biased region" description="Pro residues" evidence="1">
    <location>
        <begin position="1"/>
        <end position="19"/>
    </location>
</feature>
<comment type="caution">
    <text evidence="2">The sequence shown here is derived from an EMBL/GenBank/DDBJ whole genome shotgun (WGS) entry which is preliminary data.</text>
</comment>
<feature type="region of interest" description="Disordered" evidence="1">
    <location>
        <begin position="265"/>
        <end position="329"/>
    </location>
</feature>
<evidence type="ECO:0000313" key="2">
    <source>
        <dbReference type="EMBL" id="PKY57314.1"/>
    </source>
</evidence>
<name>A0A2I1HEM1_9GLOM</name>
<evidence type="ECO:0000313" key="3">
    <source>
        <dbReference type="Proteomes" id="UP000234323"/>
    </source>
</evidence>
<feature type="compositionally biased region" description="Low complexity" evidence="1">
    <location>
        <begin position="269"/>
        <end position="280"/>
    </location>
</feature>
<feature type="compositionally biased region" description="Low complexity" evidence="1">
    <location>
        <begin position="309"/>
        <end position="329"/>
    </location>
</feature>
<dbReference type="AlphaFoldDB" id="A0A2I1HEM1"/>
<feature type="region of interest" description="Disordered" evidence="1">
    <location>
        <begin position="1"/>
        <end position="78"/>
    </location>
</feature>
<dbReference type="Proteomes" id="UP000234323">
    <property type="component" value="Unassembled WGS sequence"/>
</dbReference>
<keyword evidence="3" id="KW-1185">Reference proteome</keyword>
<accession>A0A2I1HEM1</accession>
<feature type="compositionally biased region" description="Polar residues" evidence="1">
    <location>
        <begin position="90"/>
        <end position="110"/>
    </location>
</feature>
<gene>
    <name evidence="2" type="ORF">RhiirA4_478300</name>
</gene>
<protein>
    <recommendedName>
        <fullName evidence="4">RRM domain-containing protein</fullName>
    </recommendedName>
</protein>
<proteinExistence type="predicted"/>
<sequence length="329" mass="35628">MTSPPVPSVLNPDIPPLPCPEVLTPPGDRSLSPDNSAGAPNKRSRTVFADDMDVKPTTPPSTPACGLGPNTSSGLPVNKVTVITRPQTDTSLDSSIHAHPQSTPTTPTNNDKGKSVAFDVPIHQPSLTATLLPSSPLLPDSMLWPIFMTRLMRSKKNSPLIAPCVTKWIETSPDIPLMVPVLIVKDQETTKESFRREYVAILVGISKNIKEADLLEIASQVKAKAVNIPLSYNSYKPKPYTYLNFVTFESLEAAKELSINFRGKGCCTNSRQQQSSSNSRSRSRSNSRSRDQPSANRANNHNNSKPGPSSVRSSARSSSNNNTNSQDNA</sequence>
<dbReference type="VEuPathDB" id="FungiDB:RhiirA1_480490"/>